<gene>
    <name evidence="3" type="ORF">NPRO_12410</name>
</gene>
<name>A0A809S4L5_9BACT</name>
<proteinExistence type="inferred from homology"/>
<protein>
    <submittedName>
        <fullName evidence="3">Exopolyphosphatase</fullName>
    </submittedName>
</protein>
<dbReference type="InterPro" id="IPR043129">
    <property type="entry name" value="ATPase_NBD"/>
</dbReference>
<organism evidence="3 4">
    <name type="scientific">Candidatus Nitrosymbiomonas proteolyticus</name>
    <dbReference type="NCBI Taxonomy" id="2608984"/>
    <lineage>
        <taxon>Bacteria</taxon>
        <taxon>Bacillati</taxon>
        <taxon>Armatimonadota</taxon>
        <taxon>Armatimonadota incertae sedis</taxon>
        <taxon>Candidatus Nitrosymbiomonas</taxon>
    </lineage>
</organism>
<evidence type="ECO:0000256" key="1">
    <source>
        <dbReference type="ARBA" id="ARBA00007125"/>
    </source>
</evidence>
<accession>A0A809S4L5</accession>
<dbReference type="Proteomes" id="UP000662873">
    <property type="component" value="Chromosome"/>
</dbReference>
<dbReference type="EMBL" id="AP021858">
    <property type="protein sequence ID" value="BBO23646.1"/>
    <property type="molecule type" value="Genomic_DNA"/>
</dbReference>
<evidence type="ECO:0000259" key="2">
    <source>
        <dbReference type="Pfam" id="PF02541"/>
    </source>
</evidence>
<dbReference type="KEGG" id="npy:NPRO_12410"/>
<reference evidence="3" key="1">
    <citation type="journal article" name="DNA Res.">
        <title>The physiological potential of anammox bacteria as revealed by their core genome structure.</title>
        <authorList>
            <person name="Okubo T."/>
            <person name="Toyoda A."/>
            <person name="Fukuhara K."/>
            <person name="Uchiyama I."/>
            <person name="Harigaya Y."/>
            <person name="Kuroiwa M."/>
            <person name="Suzuki T."/>
            <person name="Murakami Y."/>
            <person name="Suwa Y."/>
            <person name="Takami H."/>
        </authorList>
    </citation>
    <scope>NUCLEOTIDE SEQUENCE</scope>
    <source>
        <strain evidence="3">317325-2</strain>
    </source>
</reference>
<dbReference type="Gene3D" id="3.30.420.150">
    <property type="entry name" value="Exopolyphosphatase. Domain 2"/>
    <property type="match status" value="1"/>
</dbReference>
<dbReference type="SUPFAM" id="SSF53067">
    <property type="entry name" value="Actin-like ATPase domain"/>
    <property type="match status" value="2"/>
</dbReference>
<dbReference type="InterPro" id="IPR003695">
    <property type="entry name" value="Ppx_GppA_N"/>
</dbReference>
<evidence type="ECO:0000313" key="4">
    <source>
        <dbReference type="Proteomes" id="UP000662873"/>
    </source>
</evidence>
<dbReference type="InterPro" id="IPR050273">
    <property type="entry name" value="GppA/Ppx_hydrolase"/>
</dbReference>
<evidence type="ECO:0000313" key="3">
    <source>
        <dbReference type="EMBL" id="BBO23646.1"/>
    </source>
</evidence>
<comment type="similarity">
    <text evidence="1">Belongs to the GppA/Ppx family.</text>
</comment>
<dbReference type="CDD" id="cd24054">
    <property type="entry name" value="ASKHA_NBD_AaPPX-GppA_MtPPX2-like"/>
    <property type="match status" value="1"/>
</dbReference>
<dbReference type="PANTHER" id="PTHR30005:SF0">
    <property type="entry name" value="RETROGRADE REGULATION PROTEIN 2"/>
    <property type="match status" value="1"/>
</dbReference>
<feature type="domain" description="Ppx/GppA phosphatase N-terminal" evidence="2">
    <location>
        <begin position="2"/>
        <end position="273"/>
    </location>
</feature>
<sequence length="298" mass="31852">MFESAQVTGLGTGARQSGLLQAEPMNRTLEALRGAFEKAAHHGAESTLAAATMALRIATNADEFLGAARSQGTPVTVISGEDEARLGFESVSADPRWAGDRRITILDPGGHSTEIVTSERKGAGWSQKFESSFAVGALGLLEGPLEAESPDAAALVRASTEIDECLNARLPELPAGRIVSLGATPVNLTRIELGLTEWDPEAIHGFELGLATISGYVQKLSALSLEQRRELRGIEPGREATLPGGALILERCLHYLRAETCSVSVRGWRHAMIEQESWWRPGELTGGVQKNAQQFDSA</sequence>
<dbReference type="Pfam" id="PF02541">
    <property type="entry name" value="Ppx-GppA"/>
    <property type="match status" value="1"/>
</dbReference>
<dbReference type="PANTHER" id="PTHR30005">
    <property type="entry name" value="EXOPOLYPHOSPHATASE"/>
    <property type="match status" value="1"/>
</dbReference>
<dbReference type="AlphaFoldDB" id="A0A809S4L5"/>
<dbReference type="Gene3D" id="3.30.420.40">
    <property type="match status" value="1"/>
</dbReference>